<organism evidence="11">
    <name type="scientific">Sesamum calycinum</name>
    <dbReference type="NCBI Taxonomy" id="2727403"/>
    <lineage>
        <taxon>Eukaryota</taxon>
        <taxon>Viridiplantae</taxon>
        <taxon>Streptophyta</taxon>
        <taxon>Embryophyta</taxon>
        <taxon>Tracheophyta</taxon>
        <taxon>Spermatophyta</taxon>
        <taxon>Magnoliopsida</taxon>
        <taxon>eudicotyledons</taxon>
        <taxon>Gunneridae</taxon>
        <taxon>Pentapetalae</taxon>
        <taxon>asterids</taxon>
        <taxon>lamiids</taxon>
        <taxon>Lamiales</taxon>
        <taxon>Pedaliaceae</taxon>
        <taxon>Sesamum</taxon>
    </lineage>
</organism>
<dbReference type="Gene3D" id="1.20.5.170">
    <property type="match status" value="1"/>
</dbReference>
<feature type="transmembrane region" description="Helical" evidence="9">
    <location>
        <begin position="389"/>
        <end position="413"/>
    </location>
</feature>
<keyword evidence="7" id="KW-0539">Nucleus</keyword>
<feature type="region of interest" description="Disordered" evidence="8">
    <location>
        <begin position="215"/>
        <end position="331"/>
    </location>
</feature>
<feature type="compositionally biased region" description="Basic and acidic residues" evidence="8">
    <location>
        <begin position="241"/>
        <end position="253"/>
    </location>
</feature>
<evidence type="ECO:0000256" key="3">
    <source>
        <dbReference type="ARBA" id="ARBA00007163"/>
    </source>
</evidence>
<dbReference type="PANTHER" id="PTHR47416:SF8">
    <property type="entry name" value="BASIC-LEUCINE ZIPPER TRANSCRIPTION FACTOR E-RELATED"/>
    <property type="match status" value="1"/>
</dbReference>
<name>A0AAW2QLN5_9LAMI</name>
<feature type="compositionally biased region" description="Acidic residues" evidence="8">
    <location>
        <begin position="299"/>
        <end position="311"/>
    </location>
</feature>
<keyword evidence="9" id="KW-1133">Transmembrane helix</keyword>
<evidence type="ECO:0000256" key="6">
    <source>
        <dbReference type="ARBA" id="ARBA00023163"/>
    </source>
</evidence>
<dbReference type="InterPro" id="IPR046347">
    <property type="entry name" value="bZIP_sf"/>
</dbReference>
<dbReference type="AlphaFoldDB" id="A0AAW2QLN5"/>
<comment type="caution">
    <text evidence="11">The sequence shown here is derived from an EMBL/GenBank/DDBJ whole genome shotgun (WGS) entry which is preliminary data.</text>
</comment>
<dbReference type="GO" id="GO:0005789">
    <property type="term" value="C:endoplasmic reticulum membrane"/>
    <property type="evidence" value="ECO:0007669"/>
    <property type="project" value="UniProtKB-SubCell"/>
</dbReference>
<comment type="subcellular location">
    <subcellularLocation>
        <location evidence="2">Endoplasmic reticulum membrane</location>
        <topology evidence="2">Single-pass membrane protein</topology>
    </subcellularLocation>
    <subcellularLocation>
        <location evidence="1">Nucleus</location>
    </subcellularLocation>
</comment>
<evidence type="ECO:0000256" key="8">
    <source>
        <dbReference type="SAM" id="MobiDB-lite"/>
    </source>
</evidence>
<feature type="compositionally biased region" description="Basic and acidic residues" evidence="8">
    <location>
        <begin position="322"/>
        <end position="331"/>
    </location>
</feature>
<feature type="compositionally biased region" description="Basic and acidic residues" evidence="8">
    <location>
        <begin position="279"/>
        <end position="288"/>
    </location>
</feature>
<evidence type="ECO:0000256" key="7">
    <source>
        <dbReference type="ARBA" id="ARBA00023242"/>
    </source>
</evidence>
<evidence type="ECO:0000256" key="5">
    <source>
        <dbReference type="ARBA" id="ARBA00023125"/>
    </source>
</evidence>
<dbReference type="GO" id="GO:0005634">
    <property type="term" value="C:nucleus"/>
    <property type="evidence" value="ECO:0007669"/>
    <property type="project" value="UniProtKB-SubCell"/>
</dbReference>
<keyword evidence="6" id="KW-0804">Transcription</keyword>
<evidence type="ECO:0000313" key="11">
    <source>
        <dbReference type="EMBL" id="KAL0368744.1"/>
    </source>
</evidence>
<proteinExistence type="inferred from homology"/>
<gene>
    <name evidence="11" type="ORF">Scaly_1093300</name>
</gene>
<feature type="domain" description="BZIP" evidence="10">
    <location>
        <begin position="313"/>
        <end position="355"/>
    </location>
</feature>
<dbReference type="InterPro" id="IPR004827">
    <property type="entry name" value="bZIP"/>
</dbReference>
<keyword evidence="5" id="KW-0238">DNA-binding</keyword>
<reference evidence="11" key="2">
    <citation type="journal article" date="2024" name="Plant">
        <title>Genomic evolution and insights into agronomic trait innovations of Sesamum species.</title>
        <authorList>
            <person name="Miao H."/>
            <person name="Wang L."/>
            <person name="Qu L."/>
            <person name="Liu H."/>
            <person name="Sun Y."/>
            <person name="Le M."/>
            <person name="Wang Q."/>
            <person name="Wei S."/>
            <person name="Zheng Y."/>
            <person name="Lin W."/>
            <person name="Duan Y."/>
            <person name="Cao H."/>
            <person name="Xiong S."/>
            <person name="Wang X."/>
            <person name="Wei L."/>
            <person name="Li C."/>
            <person name="Ma Q."/>
            <person name="Ju M."/>
            <person name="Zhao R."/>
            <person name="Li G."/>
            <person name="Mu C."/>
            <person name="Tian Q."/>
            <person name="Mei H."/>
            <person name="Zhang T."/>
            <person name="Gao T."/>
            <person name="Zhang H."/>
        </authorList>
    </citation>
    <scope>NUCLEOTIDE SEQUENCE</scope>
    <source>
        <strain evidence="11">KEN8</strain>
    </source>
</reference>
<reference evidence="11" key="1">
    <citation type="submission" date="2020-06" db="EMBL/GenBank/DDBJ databases">
        <authorList>
            <person name="Li T."/>
            <person name="Hu X."/>
            <person name="Zhang T."/>
            <person name="Song X."/>
            <person name="Zhang H."/>
            <person name="Dai N."/>
            <person name="Sheng W."/>
            <person name="Hou X."/>
            <person name="Wei L."/>
        </authorList>
    </citation>
    <scope>NUCLEOTIDE SEQUENCE</scope>
    <source>
        <strain evidence="11">KEN8</strain>
        <tissue evidence="11">Leaf</tissue>
    </source>
</reference>
<dbReference type="GO" id="GO:0003700">
    <property type="term" value="F:DNA-binding transcription factor activity"/>
    <property type="evidence" value="ECO:0007669"/>
    <property type="project" value="InterPro"/>
</dbReference>
<evidence type="ECO:0000256" key="9">
    <source>
        <dbReference type="SAM" id="Phobius"/>
    </source>
</evidence>
<keyword evidence="4" id="KW-0805">Transcription regulation</keyword>
<dbReference type="SMART" id="SM00338">
    <property type="entry name" value="BRLZ"/>
    <property type="match status" value="1"/>
</dbReference>
<dbReference type="PANTHER" id="PTHR47416">
    <property type="entry name" value="BASIC-LEUCINE ZIPPER TRANSCRIPTION FACTOR F-RELATED"/>
    <property type="match status" value="1"/>
</dbReference>
<keyword evidence="9" id="KW-0472">Membrane</keyword>
<dbReference type="CDD" id="cd14704">
    <property type="entry name" value="bZIP_HY5-like"/>
    <property type="match status" value="1"/>
</dbReference>
<dbReference type="EMBL" id="JACGWM010000006">
    <property type="protein sequence ID" value="KAL0368744.1"/>
    <property type="molecule type" value="Genomic_DNA"/>
</dbReference>
<protein>
    <submittedName>
        <fullName evidence="11">BZIP transcription factor 50</fullName>
    </submittedName>
</protein>
<dbReference type="PROSITE" id="PS00036">
    <property type="entry name" value="BZIP_BASIC"/>
    <property type="match status" value="1"/>
</dbReference>
<evidence type="ECO:0000256" key="2">
    <source>
        <dbReference type="ARBA" id="ARBA00004389"/>
    </source>
</evidence>
<evidence type="ECO:0000256" key="1">
    <source>
        <dbReference type="ARBA" id="ARBA00004123"/>
    </source>
</evidence>
<dbReference type="Pfam" id="PF00170">
    <property type="entry name" value="bZIP_1"/>
    <property type="match status" value="1"/>
</dbReference>
<dbReference type="GO" id="GO:0003677">
    <property type="term" value="F:DNA binding"/>
    <property type="evidence" value="ECO:0007669"/>
    <property type="project" value="UniProtKB-KW"/>
</dbReference>
<dbReference type="SUPFAM" id="SSF57959">
    <property type="entry name" value="Leucine zipper domain"/>
    <property type="match status" value="1"/>
</dbReference>
<evidence type="ECO:0000256" key="4">
    <source>
        <dbReference type="ARBA" id="ARBA00023015"/>
    </source>
</evidence>
<evidence type="ECO:0000259" key="10">
    <source>
        <dbReference type="PROSITE" id="PS50217"/>
    </source>
</evidence>
<sequence>MFGLHAGSDPFLTGDCDVDIQIQIPPIAEQPVVSRAIVTQFSVLFCSHMNELTGAELAESIGIQKLKPSSRSQRAELAILQVPLGENGWEIGGLGWKWVQMNGFKTVSVFYGLDRFLVFSQLFFLFNRAVMVDDGFVEAELVIDWDHLFENIPDDLNFDFGGLPAADGVSTSPDSGLSFSIDDIEQYLMSDDCNHAEEKDQEIIVDGFLSEVLLDLSPGPGSDRSKDSSPSPELVEVETDQEGKDEDKPRQESLEVDTDQEGKNDVKPRQESVEWETDQEGKDEDKLHQNGVESPQTEENNDVVDGDDDDDPVAKKRKRQMRNRDAAVRSRERKKMYVRDLEMKSKYYEAECKRLGTLLQCCLAENQALRLSLHIRRHLMHPCPSRESAVLLLESLLLGSLLGYLGIICLLILPSWLLSTLERGLLANTGNTVWGSVAPRNAMDAIDIICNWYDIPQMDSISRSRLGLMEFSSSFKVAVIGEQLTNNSYIYFVIDVVR</sequence>
<feature type="compositionally biased region" description="Basic and acidic residues" evidence="8">
    <location>
        <begin position="260"/>
        <end position="272"/>
    </location>
</feature>
<keyword evidence="9" id="KW-0812">Transmembrane</keyword>
<comment type="similarity">
    <text evidence="3">Belongs to the bZIP family.</text>
</comment>
<accession>A0AAW2QLN5</accession>
<dbReference type="PROSITE" id="PS50217">
    <property type="entry name" value="BZIP"/>
    <property type="match status" value="1"/>
</dbReference>